<keyword evidence="3" id="KW-1185">Reference proteome</keyword>
<sequence length="149" mass="17205">MHKTRIIRFILLFSFFASFLIHAAKDNYVTDWAQQLLMDTLSASYQDNPADIDAVKKNYSSAAWEPMVDFFDDELQTIKLYKLTLHPAPLNEPVLSEMDNCGSARCWRVDQTYNIPELHLNIDFSLFIVNSANGTPLLVQSLDMKVHRY</sequence>
<keyword evidence="1" id="KW-0732">Signal</keyword>
<dbReference type="eggNOG" id="ENOG5031E4D">
    <property type="taxonomic scope" value="Bacteria"/>
</dbReference>
<dbReference type="AlphaFoldDB" id="A0A0W0YUH5"/>
<dbReference type="EMBL" id="LNYW01000044">
    <property type="protein sequence ID" value="KTD60503.1"/>
    <property type="molecule type" value="Genomic_DNA"/>
</dbReference>
<feature type="chain" id="PRO_5006917962" description="Periplasmic protein" evidence="1">
    <location>
        <begin position="24"/>
        <end position="149"/>
    </location>
</feature>
<dbReference type="Proteomes" id="UP000054600">
    <property type="component" value="Unassembled WGS sequence"/>
</dbReference>
<accession>A0A0W0YUH5</accession>
<feature type="signal peptide" evidence="1">
    <location>
        <begin position="1"/>
        <end position="23"/>
    </location>
</feature>
<name>A0A0W0YUH5_9GAMM</name>
<reference evidence="2 3" key="1">
    <citation type="submission" date="2015-11" db="EMBL/GenBank/DDBJ databases">
        <title>Genomic analysis of 38 Legionella species identifies large and diverse effector repertoires.</title>
        <authorList>
            <person name="Burstein D."/>
            <person name="Amaro F."/>
            <person name="Zusman T."/>
            <person name="Lifshitz Z."/>
            <person name="Cohen O."/>
            <person name="Gilbert J.A."/>
            <person name="Pupko T."/>
            <person name="Shuman H.A."/>
            <person name="Segal G."/>
        </authorList>
    </citation>
    <scope>NUCLEOTIDE SEQUENCE [LARGE SCALE GENOMIC DNA]</scope>
    <source>
        <strain evidence="2 3">ATCC 49655</strain>
    </source>
</reference>
<dbReference type="OrthoDB" id="5643754at2"/>
<proteinExistence type="predicted"/>
<evidence type="ECO:0000313" key="3">
    <source>
        <dbReference type="Proteomes" id="UP000054600"/>
    </source>
</evidence>
<organism evidence="2 3">
    <name type="scientific">Legionella shakespearei DSM 23087</name>
    <dbReference type="NCBI Taxonomy" id="1122169"/>
    <lineage>
        <taxon>Bacteria</taxon>
        <taxon>Pseudomonadati</taxon>
        <taxon>Pseudomonadota</taxon>
        <taxon>Gammaproteobacteria</taxon>
        <taxon>Legionellales</taxon>
        <taxon>Legionellaceae</taxon>
        <taxon>Legionella</taxon>
    </lineage>
</organism>
<evidence type="ECO:0008006" key="4">
    <source>
        <dbReference type="Google" id="ProtNLM"/>
    </source>
</evidence>
<dbReference type="RefSeq" id="WP_018577222.1">
    <property type="nucleotide sequence ID" value="NZ_KB892397.1"/>
</dbReference>
<evidence type="ECO:0000256" key="1">
    <source>
        <dbReference type="SAM" id="SignalP"/>
    </source>
</evidence>
<evidence type="ECO:0000313" key="2">
    <source>
        <dbReference type="EMBL" id="KTD60503.1"/>
    </source>
</evidence>
<dbReference type="PATRIC" id="fig|1122169.6.peg.1841"/>
<protein>
    <recommendedName>
        <fullName evidence="4">Periplasmic protein</fullName>
    </recommendedName>
</protein>
<comment type="caution">
    <text evidence="2">The sequence shown here is derived from an EMBL/GenBank/DDBJ whole genome shotgun (WGS) entry which is preliminary data.</text>
</comment>
<gene>
    <name evidence="2" type="ORF">Lsha_1599</name>
</gene>